<evidence type="ECO:0000256" key="3">
    <source>
        <dbReference type="ARBA" id="ARBA00022839"/>
    </source>
</evidence>
<organism evidence="6">
    <name type="scientific">viral metagenome</name>
    <dbReference type="NCBI Taxonomy" id="1070528"/>
    <lineage>
        <taxon>unclassified sequences</taxon>
        <taxon>metagenomes</taxon>
        <taxon>organismal metagenomes</taxon>
    </lineage>
</organism>
<dbReference type="InterPro" id="IPR004859">
    <property type="entry name" value="Xrn1_N"/>
</dbReference>
<protein>
    <recommendedName>
        <fullName evidence="7">Xrn1 N-terminal domain-containing protein</fullName>
    </recommendedName>
</protein>
<dbReference type="Pfam" id="PF17846">
    <property type="entry name" value="XRN_M"/>
    <property type="match status" value="2"/>
</dbReference>
<dbReference type="GO" id="GO:0016075">
    <property type="term" value="P:rRNA catabolic process"/>
    <property type="evidence" value="ECO:0007669"/>
    <property type="project" value="TreeGrafter"/>
</dbReference>
<evidence type="ECO:0000256" key="2">
    <source>
        <dbReference type="ARBA" id="ARBA00022801"/>
    </source>
</evidence>
<name>A0A6C0EM82_9ZZZZ</name>
<dbReference type="GO" id="GO:0000956">
    <property type="term" value="P:nuclear-transcribed mRNA catabolic process"/>
    <property type="evidence" value="ECO:0007669"/>
    <property type="project" value="TreeGrafter"/>
</dbReference>
<dbReference type="AlphaFoldDB" id="A0A6C0EM82"/>
<dbReference type="Gene3D" id="1.25.40.1050">
    <property type="match status" value="1"/>
</dbReference>
<evidence type="ECO:0000313" key="6">
    <source>
        <dbReference type="EMBL" id="QHT30148.1"/>
    </source>
</evidence>
<keyword evidence="1" id="KW-0540">Nuclease</keyword>
<feature type="domain" description="Xrn1 helical" evidence="5">
    <location>
        <begin position="380"/>
        <end position="524"/>
    </location>
</feature>
<dbReference type="PANTHER" id="PTHR12341">
    <property type="entry name" value="5'-&gt;3' EXORIBONUCLEASE"/>
    <property type="match status" value="1"/>
</dbReference>
<dbReference type="PANTHER" id="PTHR12341:SF70">
    <property type="entry name" value="XRN1 N-TERMINAL DOMAIN-CONTAINING PROTEIN"/>
    <property type="match status" value="1"/>
</dbReference>
<dbReference type="EMBL" id="MN738892">
    <property type="protein sequence ID" value="QHT30148.1"/>
    <property type="molecule type" value="Genomic_DNA"/>
</dbReference>
<sequence>MGIPSYFSFIVKNHGNIVRKINRLNKNVDNFYLDSNSIVYDCLRALEKEYNGNDEQFEKKLIEGVCIKIDEYIKIIKPTKLVFIAFDGVAPVAKLEQQRNRRYKSYLLTFLKNEFEKQPDKWDKTAITPGTNFMEKLANYTKHYYHNKEKKYNIKTFIVSTSDEPGEGEHKLFGYIRDNKAAQEVSMIYGLDADLIMLALNHLPISKQIYLYRETPEFIKSLNQDLEPNEPYFLDIPKLAQTIRQDMNGFGKHSKIQETNRLYDYIFLCFFLGNDFMPHFPSVNIRTGGIHKVLAAYKNLFGKTDKNLTNGKTIYWSNVKIFAEYLAESEKANLIDEYKLRNRWEKRFYPNKTIDDKMKRLDNIPTKERSVEKFIDPERYGWEDRYYKALFNIDINDYWRKKICMNYLEGLEWTMKYYTTKCSSWTWCYKYDYPPLWKDLVKYIPSWDTTMIEENDSKPILPEVQLAYVLPRPSLKLLPSAFYEKLMSERKDNYPVSCKIHWAFCKYFWESHAELPPIDIDDLKELFSNSQK</sequence>
<dbReference type="Pfam" id="PF03159">
    <property type="entry name" value="XRN_N"/>
    <property type="match status" value="1"/>
</dbReference>
<evidence type="ECO:0000256" key="1">
    <source>
        <dbReference type="ARBA" id="ARBA00022722"/>
    </source>
</evidence>
<keyword evidence="3" id="KW-0269">Exonuclease</keyword>
<feature type="domain" description="Xrn1 N-terminal" evidence="4">
    <location>
        <begin position="1"/>
        <end position="213"/>
    </location>
</feature>
<evidence type="ECO:0000259" key="5">
    <source>
        <dbReference type="Pfam" id="PF17846"/>
    </source>
</evidence>
<dbReference type="Gene3D" id="3.40.50.12390">
    <property type="match status" value="2"/>
</dbReference>
<accession>A0A6C0EM82</accession>
<dbReference type="GO" id="GO:0005634">
    <property type="term" value="C:nucleus"/>
    <property type="evidence" value="ECO:0007669"/>
    <property type="project" value="TreeGrafter"/>
</dbReference>
<evidence type="ECO:0000259" key="4">
    <source>
        <dbReference type="Pfam" id="PF03159"/>
    </source>
</evidence>
<reference evidence="6" key="1">
    <citation type="journal article" date="2020" name="Nature">
        <title>Giant virus diversity and host interactions through global metagenomics.</title>
        <authorList>
            <person name="Schulz F."/>
            <person name="Roux S."/>
            <person name="Paez-Espino D."/>
            <person name="Jungbluth S."/>
            <person name="Walsh D.A."/>
            <person name="Denef V.J."/>
            <person name="McMahon K.D."/>
            <person name="Konstantinidis K.T."/>
            <person name="Eloe-Fadrosh E.A."/>
            <person name="Kyrpides N.C."/>
            <person name="Woyke T."/>
        </authorList>
    </citation>
    <scope>NUCLEOTIDE SEQUENCE</scope>
    <source>
        <strain evidence="6">GVMAG-M-3300009149-34</strain>
    </source>
</reference>
<proteinExistence type="predicted"/>
<dbReference type="InterPro" id="IPR041412">
    <property type="entry name" value="Xrn1_helical"/>
</dbReference>
<keyword evidence="2" id="KW-0378">Hydrolase</keyword>
<dbReference type="GO" id="GO:0004534">
    <property type="term" value="F:5'-3' RNA exonuclease activity"/>
    <property type="evidence" value="ECO:0007669"/>
    <property type="project" value="TreeGrafter"/>
</dbReference>
<feature type="domain" description="Xrn1 helical" evidence="5">
    <location>
        <begin position="262"/>
        <end position="357"/>
    </location>
</feature>
<evidence type="ECO:0008006" key="7">
    <source>
        <dbReference type="Google" id="ProtNLM"/>
    </source>
</evidence>
<dbReference type="GO" id="GO:0003723">
    <property type="term" value="F:RNA binding"/>
    <property type="evidence" value="ECO:0007669"/>
    <property type="project" value="TreeGrafter"/>
</dbReference>
<dbReference type="InterPro" id="IPR027073">
    <property type="entry name" value="5_3_exoribonuclease"/>
</dbReference>